<organism evidence="7 8">
    <name type="scientific">Cryomorpha ignava</name>
    <dbReference type="NCBI Taxonomy" id="101383"/>
    <lineage>
        <taxon>Bacteria</taxon>
        <taxon>Pseudomonadati</taxon>
        <taxon>Bacteroidota</taxon>
        <taxon>Flavobacteriia</taxon>
        <taxon>Flavobacteriales</taxon>
        <taxon>Cryomorphaceae</taxon>
        <taxon>Cryomorpha</taxon>
    </lineage>
</organism>
<sequence>MKHFFLTFLTAVWVCCAVLLHGQSVSAVQLDTLGKKVITDILIEGNKLTKPRIILREVTLNLGDSLYWGNLKAGIEQSQNNVMNLGLFNFVKIEPVQTDNEHIILLISLQERWYIYPVPILEIAQTNFNTWWETKELRWLNYGVYVSHQNFRGRNEKIKFTARFGYTKKFSASYSIPNLNQKQTLSLYTSAGYLENEEITYNTFSNERLFFDNSEDKARKYYQFKVGLGYRENIFVKHYAELSYFDATVRDSVLILQPDYFSGGLTHTKFLRATYVIDYDTRDYKRYPLNGVLVYGTFQQNGLGLVNREGLNLFTTQVGYNHHHKLSDRFYFAHALSGKVNWSTPPYYLTQGLGYGDLVRGYEFYIIDGTRWGLLQTNLKFEILKPKSITIPFIPNEKFNKTFVALYANAFFDSGYVYGKEFEQNNSLVNQYIYSFGLGLDLVTYYDKVMRVEGSLNGEGQYGVYVAFKQSF</sequence>
<reference evidence="7 8" key="1">
    <citation type="submission" date="2020-02" db="EMBL/GenBank/DDBJ databases">
        <title>Out from the shadows clarifying the taxonomy of the family Cryomorphaceae and related taxa by utilizing the GTDB taxonomic framework.</title>
        <authorList>
            <person name="Bowman J.P."/>
        </authorList>
    </citation>
    <scope>NUCLEOTIDE SEQUENCE [LARGE SCALE GENOMIC DNA]</scope>
    <source>
        <strain evidence="7 8">QSSC 1-22</strain>
    </source>
</reference>
<dbReference type="InterPro" id="IPR034746">
    <property type="entry name" value="POTRA"/>
</dbReference>
<dbReference type="RefSeq" id="WP_163282709.1">
    <property type="nucleotide sequence ID" value="NZ_JAAGVY010000001.1"/>
</dbReference>
<keyword evidence="3" id="KW-0812">Transmembrane</keyword>
<dbReference type="EMBL" id="JAAGVY010000001">
    <property type="protein sequence ID" value="NEN21989.1"/>
    <property type="molecule type" value="Genomic_DNA"/>
</dbReference>
<dbReference type="Gene3D" id="3.10.20.310">
    <property type="entry name" value="membrane protein fhac"/>
    <property type="match status" value="1"/>
</dbReference>
<feature type="signal peptide" evidence="5">
    <location>
        <begin position="1"/>
        <end position="27"/>
    </location>
</feature>
<dbReference type="AlphaFoldDB" id="A0A7K3WK28"/>
<dbReference type="Pfam" id="PF07244">
    <property type="entry name" value="POTRA"/>
    <property type="match status" value="1"/>
</dbReference>
<dbReference type="PROSITE" id="PS51779">
    <property type="entry name" value="POTRA"/>
    <property type="match status" value="1"/>
</dbReference>
<dbReference type="GO" id="GO:0019867">
    <property type="term" value="C:outer membrane"/>
    <property type="evidence" value="ECO:0007669"/>
    <property type="project" value="InterPro"/>
</dbReference>
<evidence type="ECO:0000256" key="1">
    <source>
        <dbReference type="ARBA" id="ARBA00004370"/>
    </source>
</evidence>
<keyword evidence="5" id="KW-0732">Signal</keyword>
<keyword evidence="2" id="KW-1134">Transmembrane beta strand</keyword>
<feature type="domain" description="POTRA" evidence="6">
    <location>
        <begin position="36"/>
        <end position="112"/>
    </location>
</feature>
<feature type="chain" id="PRO_5029454501" description="POTRA domain-containing protein" evidence="5">
    <location>
        <begin position="28"/>
        <end position="472"/>
    </location>
</feature>
<evidence type="ECO:0000256" key="5">
    <source>
        <dbReference type="SAM" id="SignalP"/>
    </source>
</evidence>
<evidence type="ECO:0000256" key="3">
    <source>
        <dbReference type="ARBA" id="ARBA00022692"/>
    </source>
</evidence>
<comment type="subcellular location">
    <subcellularLocation>
        <location evidence="1">Membrane</location>
    </subcellularLocation>
</comment>
<dbReference type="Gene3D" id="2.40.160.50">
    <property type="entry name" value="membrane protein fhac: a member of the omp85/tpsb transporter family"/>
    <property type="match status" value="1"/>
</dbReference>
<dbReference type="InterPro" id="IPR039910">
    <property type="entry name" value="D15-like"/>
</dbReference>
<evidence type="ECO:0000256" key="4">
    <source>
        <dbReference type="ARBA" id="ARBA00023136"/>
    </source>
</evidence>
<dbReference type="Proteomes" id="UP000486602">
    <property type="component" value="Unassembled WGS sequence"/>
</dbReference>
<accession>A0A7K3WK28</accession>
<dbReference type="InterPro" id="IPR010827">
    <property type="entry name" value="BamA/TamA_POTRA"/>
</dbReference>
<dbReference type="PANTHER" id="PTHR12815:SF18">
    <property type="entry name" value="SORTING AND ASSEMBLY MACHINERY COMPONENT 50 HOMOLOG"/>
    <property type="match status" value="1"/>
</dbReference>
<protein>
    <recommendedName>
        <fullName evidence="6">POTRA domain-containing protein</fullName>
    </recommendedName>
</protein>
<evidence type="ECO:0000313" key="8">
    <source>
        <dbReference type="Proteomes" id="UP000486602"/>
    </source>
</evidence>
<keyword evidence="8" id="KW-1185">Reference proteome</keyword>
<evidence type="ECO:0000259" key="6">
    <source>
        <dbReference type="PROSITE" id="PS51779"/>
    </source>
</evidence>
<proteinExistence type="predicted"/>
<keyword evidence="4" id="KW-0472">Membrane</keyword>
<dbReference type="PANTHER" id="PTHR12815">
    <property type="entry name" value="SORTING AND ASSEMBLY MACHINERY SAMM50 PROTEIN FAMILY MEMBER"/>
    <property type="match status" value="1"/>
</dbReference>
<evidence type="ECO:0000313" key="7">
    <source>
        <dbReference type="EMBL" id="NEN21989.1"/>
    </source>
</evidence>
<gene>
    <name evidence="7" type="ORF">G3O08_00535</name>
</gene>
<comment type="caution">
    <text evidence="7">The sequence shown here is derived from an EMBL/GenBank/DDBJ whole genome shotgun (WGS) entry which is preliminary data.</text>
</comment>
<name>A0A7K3WK28_9FLAO</name>
<evidence type="ECO:0000256" key="2">
    <source>
        <dbReference type="ARBA" id="ARBA00022452"/>
    </source>
</evidence>